<name>A0A0F9GXT3_9ZZZZ</name>
<dbReference type="EMBL" id="LAZR01024740">
    <property type="protein sequence ID" value="KKL74155.1"/>
    <property type="molecule type" value="Genomic_DNA"/>
</dbReference>
<evidence type="ECO:0000313" key="1">
    <source>
        <dbReference type="EMBL" id="KKL74155.1"/>
    </source>
</evidence>
<comment type="caution">
    <text evidence="1">The sequence shown here is derived from an EMBL/GenBank/DDBJ whole genome shotgun (WGS) entry which is preliminary data.</text>
</comment>
<protein>
    <submittedName>
        <fullName evidence="1">Uncharacterized protein</fullName>
    </submittedName>
</protein>
<dbReference type="AlphaFoldDB" id="A0A0F9GXT3"/>
<proteinExistence type="predicted"/>
<gene>
    <name evidence="1" type="ORF">LCGC14_2067710</name>
</gene>
<organism evidence="1">
    <name type="scientific">marine sediment metagenome</name>
    <dbReference type="NCBI Taxonomy" id="412755"/>
    <lineage>
        <taxon>unclassified sequences</taxon>
        <taxon>metagenomes</taxon>
        <taxon>ecological metagenomes</taxon>
    </lineage>
</organism>
<reference evidence="1" key="1">
    <citation type="journal article" date="2015" name="Nature">
        <title>Complex archaea that bridge the gap between prokaryotes and eukaryotes.</title>
        <authorList>
            <person name="Spang A."/>
            <person name="Saw J.H."/>
            <person name="Jorgensen S.L."/>
            <person name="Zaremba-Niedzwiedzka K."/>
            <person name="Martijn J."/>
            <person name="Lind A.E."/>
            <person name="van Eijk R."/>
            <person name="Schleper C."/>
            <person name="Guy L."/>
            <person name="Ettema T.J."/>
        </authorList>
    </citation>
    <scope>NUCLEOTIDE SEQUENCE</scope>
</reference>
<sequence>MKKLIAIILLILFIAAPVLAKRTSVMVPKFKWDNFETGDAASGWLLNVYEAGTTTRKDSYPAATGATTNANPVVLDSHGEAIVYIDGVVKLVLTDETGDSTKGFSLDNFEGASVGSIISRVVATTTALESLTGETDGELAIVQANPAGLYTWDSDNSKWRVRAGNIYPTASLPASATYTIETGTTAYDSTVSKSKVWNGTAWEIVKTLTVLQVQVFN</sequence>
<accession>A0A0F9GXT3</accession>